<keyword evidence="2" id="KW-0805">Transcription regulation</keyword>
<evidence type="ECO:0000256" key="1">
    <source>
        <dbReference type="ARBA" id="ARBA00007692"/>
    </source>
</evidence>
<dbReference type="Gramene" id="TraesCLE_scaffold_083982_01G000200.1">
    <property type="protein sequence ID" value="TraesCLE_scaffold_083982_01G000200.1"/>
    <property type="gene ID" value="TraesCLE_scaffold_083982_01G000200"/>
</dbReference>
<dbReference type="GO" id="GO:0009658">
    <property type="term" value="P:chloroplast organization"/>
    <property type="evidence" value="ECO:0000318"/>
    <property type="project" value="GO_Central"/>
</dbReference>
<dbReference type="EnsemblPlants" id="TraesCS6D02G019100.1">
    <property type="protein sequence ID" value="TraesCS6D02G019100.1"/>
    <property type="gene ID" value="TraesCS6D02G019100"/>
</dbReference>
<dbReference type="OMA" id="TANTHFR"/>
<keyword evidence="2" id="KW-0804">Transcription</keyword>
<evidence type="ECO:0000256" key="2">
    <source>
        <dbReference type="ARBA" id="ARBA00022472"/>
    </source>
</evidence>
<keyword evidence="3" id="KW-0809">Transit peptide</keyword>
<dbReference type="Gramene" id="TraesCS6D02G019100.1">
    <property type="protein sequence ID" value="TraesCS6D02G019100.1"/>
    <property type="gene ID" value="TraesCS6D02G019100"/>
</dbReference>
<dbReference type="STRING" id="4565.A0A3B6QAM4"/>
<evidence type="ECO:0000256" key="3">
    <source>
        <dbReference type="ARBA" id="ARBA00022946"/>
    </source>
</evidence>
<dbReference type="PANTHER" id="PTHR13068:SF149">
    <property type="entry name" value="LRP_ASNC FAMILY TRANSCRIPTIONAL REGULATOR"/>
    <property type="match status" value="1"/>
</dbReference>
<dbReference type="PANTHER" id="PTHR13068">
    <property type="entry name" value="CGI-12 PROTEIN-RELATED"/>
    <property type="match status" value="1"/>
</dbReference>
<dbReference type="Gene3D" id="1.25.70.10">
    <property type="entry name" value="Transcription termination factor 3, mitochondrial"/>
    <property type="match status" value="2"/>
</dbReference>
<dbReference type="GO" id="GO:0003676">
    <property type="term" value="F:nucleic acid binding"/>
    <property type="evidence" value="ECO:0007669"/>
    <property type="project" value="InterPro"/>
</dbReference>
<dbReference type="AlphaFoldDB" id="A0A3B6QAM4"/>
<dbReference type="Gramene" id="TraesCAD_scaffold_082260_01G000200.1">
    <property type="protein sequence ID" value="TraesCAD_scaffold_082260_01G000200.1"/>
    <property type="gene ID" value="TraesCAD_scaffold_082260_01G000200"/>
</dbReference>
<dbReference type="Gramene" id="TraesRN6D0100044600.1">
    <property type="protein sequence ID" value="TraesRN6D0100044600.1"/>
    <property type="gene ID" value="TraesRN6D0100044600"/>
</dbReference>
<dbReference type="Gramene" id="TraesWEE_scaffold_079269_01G000200.1">
    <property type="protein sequence ID" value="TraesWEE_scaffold_079269_01G000200.1"/>
    <property type="gene ID" value="TraesWEE_scaffold_079269_01G000200"/>
</dbReference>
<dbReference type="Pfam" id="PF02536">
    <property type="entry name" value="mTERF"/>
    <property type="match status" value="1"/>
</dbReference>
<dbReference type="FunFam" id="1.25.70.10:FF:000001">
    <property type="entry name" value="Mitochondrial transcription termination factor-like"/>
    <property type="match status" value="1"/>
</dbReference>
<evidence type="ECO:0000313" key="4">
    <source>
        <dbReference type="EnsemblPlants" id="TraesCS6D02G019100.1"/>
    </source>
</evidence>
<dbReference type="OrthoDB" id="641315at2759"/>
<keyword evidence="2" id="KW-0806">Transcription termination</keyword>
<name>A0A3B6QAM4_WHEAT</name>
<dbReference type="GO" id="GO:0009507">
    <property type="term" value="C:chloroplast"/>
    <property type="evidence" value="ECO:0000318"/>
    <property type="project" value="GO_Central"/>
</dbReference>
<proteinExistence type="inferred from homology"/>
<evidence type="ECO:0000313" key="5">
    <source>
        <dbReference type="Proteomes" id="UP000019116"/>
    </source>
</evidence>
<protein>
    <submittedName>
        <fullName evidence="4">Uncharacterized protein</fullName>
    </submittedName>
</protein>
<dbReference type="GO" id="GO:0006353">
    <property type="term" value="P:DNA-templated transcription termination"/>
    <property type="evidence" value="ECO:0007669"/>
    <property type="project" value="UniProtKB-KW"/>
</dbReference>
<dbReference type="InterPro" id="IPR038538">
    <property type="entry name" value="MTERF_sf"/>
</dbReference>
<dbReference type="InterPro" id="IPR003690">
    <property type="entry name" value="MTERF"/>
</dbReference>
<keyword evidence="5" id="KW-1185">Reference proteome</keyword>
<sequence length="379" mass="41657">MLRLRSCVLAHLLSSPATSLHRLLSAAAVSPSSGFSVEHYLVSTCGLTRAQALKASPKLSHLRSPSKPDAVLAFLAGLGIPSSDVAALVARDPLCLCASVERTLSPVVDGLTGLGLSPSQIARLVPLTANTHFRNKSVVSKVGYYLRLFGSLEEFLQAFKHNHNLFSHSLERVVKRNVGLLRECTLGACDIGKLAISMPRMLTANVEQIRAMVAGAERLGVPRGSGMFRQAMRSVAFDSEDKIAAKMEYLKKTFRWSDAEVCIAVSKAPMLLTLGKDLLRRKSEFLVSEVGLEPAYLAHRPIMLSYSLDGRLRPRYCVVKFLRENGLLKGNPGYKTIWDLVEKVFMEKYICPHMEAAPHLAEDYAAACRGEAPTRFRFT</sequence>
<dbReference type="Gramene" id="TraesCS6D03G0040500.1">
    <property type="protein sequence ID" value="TraesCS6D03G0040500.1.CDS"/>
    <property type="gene ID" value="TraesCS6D03G0040500"/>
</dbReference>
<comment type="similarity">
    <text evidence="1">Belongs to the mTERF family.</text>
</comment>
<dbReference type="Proteomes" id="UP000019116">
    <property type="component" value="Chromosome 6D"/>
</dbReference>
<reference evidence="4" key="1">
    <citation type="submission" date="2018-08" db="EMBL/GenBank/DDBJ databases">
        <authorList>
            <person name="Rossello M."/>
        </authorList>
    </citation>
    <scope>NUCLEOTIDE SEQUENCE [LARGE SCALE GENOMIC DNA]</scope>
    <source>
        <strain evidence="4">cv. Chinese Spring</strain>
    </source>
</reference>
<accession>A0A3B6QAM4</accession>
<dbReference type="FunFam" id="1.25.70.10:FF:000016">
    <property type="entry name" value="Mitochondrial transcription termination factor-like"/>
    <property type="match status" value="1"/>
</dbReference>
<organism evidence="4">
    <name type="scientific">Triticum aestivum</name>
    <name type="common">Wheat</name>
    <dbReference type="NCBI Taxonomy" id="4565"/>
    <lineage>
        <taxon>Eukaryota</taxon>
        <taxon>Viridiplantae</taxon>
        <taxon>Streptophyta</taxon>
        <taxon>Embryophyta</taxon>
        <taxon>Tracheophyta</taxon>
        <taxon>Spermatophyta</taxon>
        <taxon>Magnoliopsida</taxon>
        <taxon>Liliopsida</taxon>
        <taxon>Poales</taxon>
        <taxon>Poaceae</taxon>
        <taxon>BOP clade</taxon>
        <taxon>Pooideae</taxon>
        <taxon>Triticodae</taxon>
        <taxon>Triticeae</taxon>
        <taxon>Triticinae</taxon>
        <taxon>Triticum</taxon>
    </lineage>
</organism>
<dbReference type="Gramene" id="TraesROB_scaffold_023816_01G000300.1">
    <property type="protein sequence ID" value="TraesROB_scaffold_023816_01G000300.1"/>
    <property type="gene ID" value="TraesROB_scaffold_023816_01G000300"/>
</dbReference>
<reference evidence="4" key="2">
    <citation type="submission" date="2018-10" db="UniProtKB">
        <authorList>
            <consortium name="EnsemblPlants"/>
        </authorList>
    </citation>
    <scope>IDENTIFICATION</scope>
</reference>
<dbReference type="SMART" id="SM00733">
    <property type="entry name" value="Mterf"/>
    <property type="match status" value="5"/>
</dbReference>